<keyword evidence="5 12" id="KW-0808">Transferase</keyword>
<evidence type="ECO:0000256" key="7">
    <source>
        <dbReference type="ARBA" id="ARBA00022777"/>
    </source>
</evidence>
<dbReference type="CDD" id="cd16950">
    <property type="entry name" value="HATPase_EnvZ-like"/>
    <property type="match status" value="1"/>
</dbReference>
<dbReference type="InterPro" id="IPR050980">
    <property type="entry name" value="2C_sensor_his_kinase"/>
</dbReference>
<dbReference type="FunFam" id="3.30.565.10:FF:000018">
    <property type="entry name" value="Two-component sensor kinase EnvZ"/>
    <property type="match status" value="1"/>
</dbReference>
<evidence type="ECO:0000259" key="11">
    <source>
        <dbReference type="PROSITE" id="PS50109"/>
    </source>
</evidence>
<dbReference type="InterPro" id="IPR036890">
    <property type="entry name" value="HATPase_C_sf"/>
</dbReference>
<gene>
    <name evidence="12" type="primary">envZ</name>
    <name evidence="12" type="ORF">SDC9_182762</name>
</gene>
<proteinExistence type="predicted"/>
<name>A0A645H8F4_9ZZZZ</name>
<dbReference type="EC" id="2.7.13.3" evidence="3"/>
<evidence type="ECO:0000256" key="9">
    <source>
        <dbReference type="ARBA" id="ARBA00023012"/>
    </source>
</evidence>
<dbReference type="Pfam" id="PF02518">
    <property type="entry name" value="HATPase_c"/>
    <property type="match status" value="1"/>
</dbReference>
<dbReference type="AlphaFoldDB" id="A0A645H8F4"/>
<evidence type="ECO:0000256" key="8">
    <source>
        <dbReference type="ARBA" id="ARBA00022989"/>
    </source>
</evidence>
<keyword evidence="4" id="KW-1003">Cell membrane</keyword>
<dbReference type="InterPro" id="IPR005467">
    <property type="entry name" value="His_kinase_dom"/>
</dbReference>
<evidence type="ECO:0000256" key="1">
    <source>
        <dbReference type="ARBA" id="ARBA00000085"/>
    </source>
</evidence>
<dbReference type="GO" id="GO:0005886">
    <property type="term" value="C:plasma membrane"/>
    <property type="evidence" value="ECO:0007669"/>
    <property type="project" value="UniProtKB-SubCell"/>
</dbReference>
<comment type="caution">
    <text evidence="12">The sequence shown here is derived from an EMBL/GenBank/DDBJ whole genome shotgun (WGS) entry which is preliminary data.</text>
</comment>
<dbReference type="PROSITE" id="PS50109">
    <property type="entry name" value="HIS_KIN"/>
    <property type="match status" value="1"/>
</dbReference>
<evidence type="ECO:0000256" key="2">
    <source>
        <dbReference type="ARBA" id="ARBA00004429"/>
    </source>
</evidence>
<dbReference type="Gene3D" id="3.30.565.10">
    <property type="entry name" value="Histidine kinase-like ATPase, C-terminal domain"/>
    <property type="match status" value="1"/>
</dbReference>
<dbReference type="PRINTS" id="PR00344">
    <property type="entry name" value="BCTRLSENSOR"/>
</dbReference>
<evidence type="ECO:0000256" key="4">
    <source>
        <dbReference type="ARBA" id="ARBA00022519"/>
    </source>
</evidence>
<comment type="catalytic activity">
    <reaction evidence="1">
        <text>ATP + protein L-histidine = ADP + protein N-phospho-L-histidine.</text>
        <dbReference type="EC" id="2.7.13.3"/>
    </reaction>
</comment>
<feature type="domain" description="Histidine kinase" evidence="11">
    <location>
        <begin position="1"/>
        <end position="145"/>
    </location>
</feature>
<organism evidence="12">
    <name type="scientific">bioreactor metagenome</name>
    <dbReference type="NCBI Taxonomy" id="1076179"/>
    <lineage>
        <taxon>unclassified sequences</taxon>
        <taxon>metagenomes</taxon>
        <taxon>ecological metagenomes</taxon>
    </lineage>
</organism>
<protein>
    <recommendedName>
        <fullName evidence="3">histidine kinase</fullName>
        <ecNumber evidence="3">2.7.13.3</ecNumber>
    </recommendedName>
</protein>
<dbReference type="GO" id="GO:0000155">
    <property type="term" value="F:phosphorelay sensor kinase activity"/>
    <property type="evidence" value="ECO:0007669"/>
    <property type="project" value="TreeGrafter"/>
</dbReference>
<evidence type="ECO:0000256" key="6">
    <source>
        <dbReference type="ARBA" id="ARBA00022692"/>
    </source>
</evidence>
<evidence type="ECO:0000313" key="12">
    <source>
        <dbReference type="EMBL" id="MPN35265.1"/>
    </source>
</evidence>
<sequence>MEMADLNSVLGEVVAAESGYEREIETALQPGAIQVQMHPLSNKRAVANMVVNAARYGNGWIKVSSGTETHRAWFQVEDDGPGIKPEQRKHLFQPFVRGDSARSTSGTGLGLAIVQRIIDNHNGMLEIGTSERGGLSIRAWLPVPFTRAQGITKDV</sequence>
<dbReference type="PANTHER" id="PTHR44936:SF5">
    <property type="entry name" value="SENSOR HISTIDINE KINASE ENVZ"/>
    <property type="match status" value="1"/>
</dbReference>
<dbReference type="SMART" id="SM00387">
    <property type="entry name" value="HATPase_c"/>
    <property type="match status" value="1"/>
</dbReference>
<keyword evidence="8" id="KW-1133">Transmembrane helix</keyword>
<evidence type="ECO:0000256" key="3">
    <source>
        <dbReference type="ARBA" id="ARBA00012438"/>
    </source>
</evidence>
<dbReference type="InterPro" id="IPR003594">
    <property type="entry name" value="HATPase_dom"/>
</dbReference>
<dbReference type="SUPFAM" id="SSF55874">
    <property type="entry name" value="ATPase domain of HSP90 chaperone/DNA topoisomerase II/histidine kinase"/>
    <property type="match status" value="1"/>
</dbReference>
<dbReference type="PANTHER" id="PTHR44936">
    <property type="entry name" value="SENSOR PROTEIN CREC"/>
    <property type="match status" value="1"/>
</dbReference>
<comment type="subcellular location">
    <subcellularLocation>
        <location evidence="2">Cell inner membrane</location>
        <topology evidence="2">Multi-pass membrane protein</topology>
    </subcellularLocation>
</comment>
<evidence type="ECO:0000256" key="10">
    <source>
        <dbReference type="ARBA" id="ARBA00023136"/>
    </source>
</evidence>
<keyword evidence="9" id="KW-0902">Two-component regulatory system</keyword>
<keyword evidence="6" id="KW-0812">Transmembrane</keyword>
<dbReference type="EMBL" id="VSSQ01088733">
    <property type="protein sequence ID" value="MPN35265.1"/>
    <property type="molecule type" value="Genomic_DNA"/>
</dbReference>
<reference evidence="12" key="1">
    <citation type="submission" date="2019-08" db="EMBL/GenBank/DDBJ databases">
        <authorList>
            <person name="Kucharzyk K."/>
            <person name="Murdoch R.W."/>
            <person name="Higgins S."/>
            <person name="Loffler F."/>
        </authorList>
    </citation>
    <scope>NUCLEOTIDE SEQUENCE</scope>
</reference>
<dbReference type="InterPro" id="IPR004358">
    <property type="entry name" value="Sig_transdc_His_kin-like_C"/>
</dbReference>
<keyword evidence="10" id="KW-0472">Membrane</keyword>
<accession>A0A645H8F4</accession>
<keyword evidence="4" id="KW-0997">Cell inner membrane</keyword>
<evidence type="ECO:0000256" key="5">
    <source>
        <dbReference type="ARBA" id="ARBA00022679"/>
    </source>
</evidence>
<keyword evidence="7" id="KW-0418">Kinase</keyword>